<dbReference type="Proteomes" id="UP000654075">
    <property type="component" value="Unassembled WGS sequence"/>
</dbReference>
<proteinExistence type="predicted"/>
<name>A0A813DMF7_POLGL</name>
<evidence type="ECO:0000313" key="3">
    <source>
        <dbReference type="EMBL" id="CAE8586684.1"/>
    </source>
</evidence>
<evidence type="ECO:0000259" key="2">
    <source>
        <dbReference type="SMART" id="SM00225"/>
    </source>
</evidence>
<comment type="caution">
    <text evidence="3">The sequence shown here is derived from an EMBL/GenBank/DDBJ whole genome shotgun (WGS) entry which is preliminary data.</text>
</comment>
<dbReference type="InterPro" id="IPR000210">
    <property type="entry name" value="BTB/POZ_dom"/>
</dbReference>
<dbReference type="SUPFAM" id="SSF54695">
    <property type="entry name" value="POZ domain"/>
    <property type="match status" value="1"/>
</dbReference>
<keyword evidence="4" id="KW-1185">Reference proteome</keyword>
<dbReference type="PANTHER" id="PTHR14499">
    <property type="entry name" value="POTASSIUM CHANNEL TETRAMERIZATION DOMAIN-CONTAINING"/>
    <property type="match status" value="1"/>
</dbReference>
<feature type="region of interest" description="Disordered" evidence="1">
    <location>
        <begin position="1"/>
        <end position="50"/>
    </location>
</feature>
<dbReference type="GO" id="GO:0051260">
    <property type="term" value="P:protein homooligomerization"/>
    <property type="evidence" value="ECO:0007669"/>
    <property type="project" value="InterPro"/>
</dbReference>
<dbReference type="Gene3D" id="3.30.710.10">
    <property type="entry name" value="Potassium Channel Kv1.1, Chain A"/>
    <property type="match status" value="1"/>
</dbReference>
<organism evidence="3 4">
    <name type="scientific">Polarella glacialis</name>
    <name type="common">Dinoflagellate</name>
    <dbReference type="NCBI Taxonomy" id="89957"/>
    <lineage>
        <taxon>Eukaryota</taxon>
        <taxon>Sar</taxon>
        <taxon>Alveolata</taxon>
        <taxon>Dinophyceae</taxon>
        <taxon>Suessiales</taxon>
        <taxon>Suessiaceae</taxon>
        <taxon>Polarella</taxon>
    </lineage>
</organism>
<dbReference type="OrthoDB" id="10265730at2759"/>
<evidence type="ECO:0000313" key="4">
    <source>
        <dbReference type="Proteomes" id="UP000654075"/>
    </source>
</evidence>
<protein>
    <recommendedName>
        <fullName evidence="2">BTB domain-containing protein</fullName>
    </recommendedName>
</protein>
<feature type="domain" description="BTB" evidence="2">
    <location>
        <begin position="115"/>
        <end position="224"/>
    </location>
</feature>
<dbReference type="Pfam" id="PF02214">
    <property type="entry name" value="BTB_2"/>
    <property type="match status" value="1"/>
</dbReference>
<gene>
    <name evidence="3" type="ORF">PGLA1383_LOCUS5532</name>
</gene>
<dbReference type="CDD" id="cd18316">
    <property type="entry name" value="BTB_POZ_KCTD-like"/>
    <property type="match status" value="1"/>
</dbReference>
<accession>A0A813DMF7</accession>
<feature type="non-terminal residue" evidence="3">
    <location>
        <position position="1"/>
    </location>
</feature>
<dbReference type="PANTHER" id="PTHR14499:SF136">
    <property type="entry name" value="GH08630P"/>
    <property type="match status" value="1"/>
</dbReference>
<reference evidence="3" key="1">
    <citation type="submission" date="2021-02" db="EMBL/GenBank/DDBJ databases">
        <authorList>
            <person name="Dougan E. K."/>
            <person name="Rhodes N."/>
            <person name="Thang M."/>
            <person name="Chan C."/>
        </authorList>
    </citation>
    <scope>NUCLEOTIDE SEQUENCE</scope>
</reference>
<dbReference type="AlphaFoldDB" id="A0A813DMF7"/>
<evidence type="ECO:0000256" key="1">
    <source>
        <dbReference type="SAM" id="MobiDB-lite"/>
    </source>
</evidence>
<dbReference type="SMART" id="SM00225">
    <property type="entry name" value="BTB"/>
    <property type="match status" value="1"/>
</dbReference>
<sequence>MARYNDEDDDIDPPHFHEMPSLLSGSSEEPRRGSHSDVNPVQGPPPHAYDFDEDLAECIAAWQASQGEGGLRTSFDFPLSRQGPSPLRCPSAHRPATSIEEDNFTTNAGPELFGPALTLNVGGVLFRTTPSTLRKAPFFESLLRHSGSGGEGGLGATTDAEGHFFVDRSGFLFTHILEYLRTGHWLLGDKACDLEFIEAIREEASFYGLEAHRHRLPVPRISEYVAIWQFRDDHSLYVDCLEQTIREDPDHQGLFRLCKYSGGLPLDQSTFTKRFKATSHCVQSVIAYFGMRGFSLCHVVQASMITHTTSAD</sequence>
<dbReference type="EMBL" id="CAJNNV010002174">
    <property type="protein sequence ID" value="CAE8586684.1"/>
    <property type="molecule type" value="Genomic_DNA"/>
</dbReference>
<dbReference type="InterPro" id="IPR011333">
    <property type="entry name" value="SKP1/BTB/POZ_sf"/>
</dbReference>
<feature type="compositionally biased region" description="Acidic residues" evidence="1">
    <location>
        <begin position="1"/>
        <end position="11"/>
    </location>
</feature>
<dbReference type="InterPro" id="IPR003131">
    <property type="entry name" value="T1-type_BTB"/>
</dbReference>